<reference evidence="2" key="1">
    <citation type="journal article" date="2014" name="Int. J. Syst. Evol. Microbiol.">
        <title>Complete genome of a new Firmicutes species belonging to the dominant human colonic microbiota ('Ruminococcus bicirculans') reveals two chromosomes and a selective capacity to utilize plant glucans.</title>
        <authorList>
            <consortium name="NISC Comparative Sequencing Program"/>
            <person name="Wegmann U."/>
            <person name="Louis P."/>
            <person name="Goesmann A."/>
            <person name="Henrissat B."/>
            <person name="Duncan S.H."/>
            <person name="Flint H.J."/>
        </authorList>
    </citation>
    <scope>NUCLEOTIDE SEQUENCE</scope>
    <source>
        <strain evidence="2">CGMCC 4.5581</strain>
    </source>
</reference>
<evidence type="ECO:0000313" key="3">
    <source>
        <dbReference type="EMBL" id="NIH70251.1"/>
    </source>
</evidence>
<protein>
    <submittedName>
        <fullName evidence="3">Uncharacterized protein</fullName>
    </submittedName>
</protein>
<dbReference type="AlphaFoldDB" id="A0A846LRZ2"/>
<keyword evidence="1" id="KW-1133">Transmembrane helix</keyword>
<dbReference type="EMBL" id="BMMI01000015">
    <property type="protein sequence ID" value="GGL84800.1"/>
    <property type="molecule type" value="Genomic_DNA"/>
</dbReference>
<dbReference type="RefSeq" id="WP_166757799.1">
    <property type="nucleotide sequence ID" value="NZ_BAABJU010000037.1"/>
</dbReference>
<gene>
    <name evidence="3" type="ORF">FB380_004762</name>
    <name evidence="2" type="ORF">GCM10011589_46550</name>
</gene>
<organism evidence="3 4">
    <name type="scientific">Modestobacter marinus</name>
    <dbReference type="NCBI Taxonomy" id="477641"/>
    <lineage>
        <taxon>Bacteria</taxon>
        <taxon>Bacillati</taxon>
        <taxon>Actinomycetota</taxon>
        <taxon>Actinomycetes</taxon>
        <taxon>Geodermatophilales</taxon>
        <taxon>Geodermatophilaceae</taxon>
        <taxon>Modestobacter</taxon>
    </lineage>
</organism>
<dbReference type="Proteomes" id="UP000552836">
    <property type="component" value="Unassembled WGS sequence"/>
</dbReference>
<dbReference type="EMBL" id="JAAMPA010000005">
    <property type="protein sequence ID" value="NIH70251.1"/>
    <property type="molecule type" value="Genomic_DNA"/>
</dbReference>
<dbReference type="Proteomes" id="UP000648663">
    <property type="component" value="Unassembled WGS sequence"/>
</dbReference>
<keyword evidence="1" id="KW-0472">Membrane</keyword>
<reference evidence="5" key="2">
    <citation type="journal article" date="2019" name="Int. J. Syst. Evol. Microbiol.">
        <title>The Global Catalogue of Microorganisms (GCM) 10K type strain sequencing project: providing services to taxonomists for standard genome sequencing and annotation.</title>
        <authorList>
            <consortium name="The Broad Institute Genomics Platform"/>
            <consortium name="The Broad Institute Genome Sequencing Center for Infectious Disease"/>
            <person name="Wu L."/>
            <person name="Ma J."/>
        </authorList>
    </citation>
    <scope>NUCLEOTIDE SEQUENCE [LARGE SCALE GENOMIC DNA]</scope>
    <source>
        <strain evidence="5">CGMCC 4.5581</strain>
    </source>
</reference>
<accession>A0A846LRZ2</accession>
<reference evidence="2" key="4">
    <citation type="submission" date="2024-05" db="EMBL/GenBank/DDBJ databases">
        <authorList>
            <person name="Sun Q."/>
            <person name="Zhou Y."/>
        </authorList>
    </citation>
    <scope>NUCLEOTIDE SEQUENCE</scope>
    <source>
        <strain evidence="2">CGMCC 4.5581</strain>
    </source>
</reference>
<feature type="transmembrane region" description="Helical" evidence="1">
    <location>
        <begin position="32"/>
        <end position="51"/>
    </location>
</feature>
<reference evidence="3 4" key="3">
    <citation type="submission" date="2020-02" db="EMBL/GenBank/DDBJ databases">
        <title>Sequencing the genomes of 1000 actinobacteria strains.</title>
        <authorList>
            <person name="Klenk H.-P."/>
        </authorList>
    </citation>
    <scope>NUCLEOTIDE SEQUENCE [LARGE SCALE GENOMIC DNA]</scope>
    <source>
        <strain evidence="3 4">DSM 45201</strain>
    </source>
</reference>
<evidence type="ECO:0000313" key="4">
    <source>
        <dbReference type="Proteomes" id="UP000552836"/>
    </source>
</evidence>
<feature type="transmembrane region" description="Helical" evidence="1">
    <location>
        <begin position="58"/>
        <end position="78"/>
    </location>
</feature>
<evidence type="ECO:0000313" key="2">
    <source>
        <dbReference type="EMBL" id="GGL84800.1"/>
    </source>
</evidence>
<name>A0A846LRZ2_9ACTN</name>
<keyword evidence="1" id="KW-0812">Transmembrane</keyword>
<comment type="caution">
    <text evidence="3">The sequence shown here is derived from an EMBL/GenBank/DDBJ whole genome shotgun (WGS) entry which is preliminary data.</text>
</comment>
<sequence length="115" mass="11941">MSTTQILAEQGPMVIQAASEGVFDLATEKVDALMVLLRAVAVVVAVIFIIYRAVATKGAVAAIVIAAAAGALFVYAVWNVTDLQSRVSNEINSAPTSNILTVHPTHSTVLVGHAV</sequence>
<evidence type="ECO:0000256" key="1">
    <source>
        <dbReference type="SAM" id="Phobius"/>
    </source>
</evidence>
<evidence type="ECO:0000313" key="5">
    <source>
        <dbReference type="Proteomes" id="UP000648663"/>
    </source>
</evidence>
<proteinExistence type="predicted"/>
<keyword evidence="5" id="KW-1185">Reference proteome</keyword>